<evidence type="ECO:0000313" key="3">
    <source>
        <dbReference type="EMBL" id="AFK43600.1"/>
    </source>
</evidence>
<evidence type="ECO:0000256" key="1">
    <source>
        <dbReference type="ARBA" id="ARBA00022729"/>
    </source>
</evidence>
<evidence type="ECO:0000256" key="2">
    <source>
        <dbReference type="ARBA" id="ARBA00023157"/>
    </source>
</evidence>
<reference evidence="3" key="1">
    <citation type="submission" date="2012-05" db="EMBL/GenBank/DDBJ databases">
        <authorList>
            <person name="Krishnakumar V."/>
            <person name="Cheung F."/>
            <person name="Xiao Y."/>
            <person name="Chan A."/>
            <person name="Moskal W.A."/>
            <person name="Town C.D."/>
        </authorList>
    </citation>
    <scope>NUCLEOTIDE SEQUENCE</scope>
</reference>
<protein>
    <recommendedName>
        <fullName evidence="4">Apple domain-containing protein</fullName>
    </recommendedName>
</protein>
<keyword evidence="2" id="KW-1015">Disulfide bond</keyword>
<dbReference type="SUPFAM" id="SSF51110">
    <property type="entry name" value="alpha-D-mannose-specific plant lectins"/>
    <property type="match status" value="1"/>
</dbReference>
<dbReference type="InterPro" id="IPR051343">
    <property type="entry name" value="G-type_lectin_kinases/EP1-like"/>
</dbReference>
<organism evidence="3">
    <name type="scientific">Lotus japonicus</name>
    <name type="common">Lotus corniculatus var. japonicus</name>
    <dbReference type="NCBI Taxonomy" id="34305"/>
    <lineage>
        <taxon>Eukaryota</taxon>
        <taxon>Viridiplantae</taxon>
        <taxon>Streptophyta</taxon>
        <taxon>Embryophyta</taxon>
        <taxon>Tracheophyta</taxon>
        <taxon>Spermatophyta</taxon>
        <taxon>Magnoliopsida</taxon>
        <taxon>eudicotyledons</taxon>
        <taxon>Gunneridae</taxon>
        <taxon>Pentapetalae</taxon>
        <taxon>rosids</taxon>
        <taxon>fabids</taxon>
        <taxon>Fabales</taxon>
        <taxon>Fabaceae</taxon>
        <taxon>Papilionoideae</taxon>
        <taxon>50 kb inversion clade</taxon>
        <taxon>NPAAA clade</taxon>
        <taxon>Hologalegina</taxon>
        <taxon>robinioid clade</taxon>
        <taxon>Loteae</taxon>
        <taxon>Lotus</taxon>
    </lineage>
</organism>
<keyword evidence="1" id="KW-0732">Signal</keyword>
<sequence length="287" mass="32566">MVLLDANGKFVWQSFDHPTDTILVGQYLRAGGPRELVSRLSEKENVNGPYSLVLESKGLGLYYKPKNAPKPIRYWSESYVEKGSLENVTFTSDSESFEIGFDYFVANSSNFGNRILGRPVNNSTLTYLRLGIDGNIKFNTYFLDVRDGVWKVTYTLFDRDSDESECQLPQRCGKFGLCEENQCVACPLENGLFGWSNNCSAKAVTSCKASEFHYYKLERVEHYMSKYTTGDRVSETNCGNKCTKDCKCVGYFYNKDNSRCWAGYDLQTPTRVGNSTHVGYIKVPNQK</sequence>
<name>I3STK8_LOTJA</name>
<dbReference type="InterPro" id="IPR036426">
    <property type="entry name" value="Bulb-type_lectin_dom_sf"/>
</dbReference>
<dbReference type="PANTHER" id="PTHR47976:SF115">
    <property type="entry name" value="RECEPTOR-LIKE SERINE_THREONINE-PROTEIN KINASE"/>
    <property type="match status" value="1"/>
</dbReference>
<accession>I3STK8</accession>
<dbReference type="EMBL" id="BT143806">
    <property type="protein sequence ID" value="AFK43600.1"/>
    <property type="molecule type" value="mRNA"/>
</dbReference>
<dbReference type="PANTHER" id="PTHR47976">
    <property type="entry name" value="G-TYPE LECTIN S-RECEPTOR-LIKE SERINE/THREONINE-PROTEIN KINASE SD2-5"/>
    <property type="match status" value="1"/>
</dbReference>
<evidence type="ECO:0008006" key="4">
    <source>
        <dbReference type="Google" id="ProtNLM"/>
    </source>
</evidence>
<dbReference type="AlphaFoldDB" id="I3STK8"/>
<proteinExistence type="evidence at transcript level"/>